<dbReference type="Proteomes" id="UP000515908">
    <property type="component" value="Chromosome 28"/>
</dbReference>
<protein>
    <submittedName>
        <fullName evidence="2">Uncharacterized protein</fullName>
    </submittedName>
</protein>
<dbReference type="EMBL" id="LR877172">
    <property type="protein sequence ID" value="CAD2222726.1"/>
    <property type="molecule type" value="Genomic_DNA"/>
</dbReference>
<evidence type="ECO:0000313" key="3">
    <source>
        <dbReference type="Proteomes" id="UP000515908"/>
    </source>
</evidence>
<keyword evidence="3" id="KW-1185">Reference proteome</keyword>
<evidence type="ECO:0000313" key="2">
    <source>
        <dbReference type="EMBL" id="CAD2222726.1"/>
    </source>
</evidence>
<organism evidence="2 3">
    <name type="scientific">Angomonas deanei</name>
    <dbReference type="NCBI Taxonomy" id="59799"/>
    <lineage>
        <taxon>Eukaryota</taxon>
        <taxon>Discoba</taxon>
        <taxon>Euglenozoa</taxon>
        <taxon>Kinetoplastea</taxon>
        <taxon>Metakinetoplastina</taxon>
        <taxon>Trypanosomatida</taxon>
        <taxon>Trypanosomatidae</taxon>
        <taxon>Strigomonadinae</taxon>
        <taxon>Angomonas</taxon>
    </lineage>
</organism>
<accession>A0A7G2CSE6</accession>
<gene>
    <name evidence="2" type="ORF">ADEAN_001027300</name>
</gene>
<proteinExistence type="predicted"/>
<feature type="coiled-coil region" evidence="1">
    <location>
        <begin position="104"/>
        <end position="141"/>
    </location>
</feature>
<sequence>MNTSRKRSWSSPAATVAHLRGRGNPFLQKQEVKAAVVVKNVRVPLPLTTRLFPPLVGEIPPAVPPGAPPTDSGATVETLRSELETARSQIQLFNYTNEQTLAGYSQLDEENKKLKMESKVLKEENEKLKVLLDKAKAEVDEQFSIICELQQTIQRLQSLT</sequence>
<dbReference type="VEuPathDB" id="TriTrypDB:ADEAN_001027300"/>
<name>A0A7G2CSE6_9TRYP</name>
<reference evidence="2 3" key="1">
    <citation type="submission" date="2020-08" db="EMBL/GenBank/DDBJ databases">
        <authorList>
            <person name="Newling K."/>
            <person name="Davey J."/>
            <person name="Forrester S."/>
        </authorList>
    </citation>
    <scope>NUCLEOTIDE SEQUENCE [LARGE SCALE GENOMIC DNA]</scope>
    <source>
        <strain evidence="3">Crithidia deanei Carvalho (ATCC PRA-265)</strain>
    </source>
</reference>
<dbReference type="AlphaFoldDB" id="A0A7G2CSE6"/>
<keyword evidence="1" id="KW-0175">Coiled coil</keyword>
<evidence type="ECO:0000256" key="1">
    <source>
        <dbReference type="SAM" id="Coils"/>
    </source>
</evidence>